<dbReference type="InterPro" id="IPR036852">
    <property type="entry name" value="Peptidase_S8/S53_dom_sf"/>
</dbReference>
<dbReference type="PROSITE" id="PS51892">
    <property type="entry name" value="SUBTILASE"/>
    <property type="match status" value="1"/>
</dbReference>
<dbReference type="Proteomes" id="UP000245539">
    <property type="component" value="Unassembled WGS sequence"/>
</dbReference>
<evidence type="ECO:0000256" key="3">
    <source>
        <dbReference type="ARBA" id="ARBA00022801"/>
    </source>
</evidence>
<dbReference type="Pfam" id="PF00082">
    <property type="entry name" value="Peptidase_S8"/>
    <property type="match status" value="1"/>
</dbReference>
<keyword evidence="4 5" id="KW-0720">Serine protease</keyword>
<keyword evidence="3 5" id="KW-0378">Hydrolase</keyword>
<dbReference type="InterPro" id="IPR000209">
    <property type="entry name" value="Peptidase_S8/S53_dom"/>
</dbReference>
<evidence type="ECO:0000313" key="8">
    <source>
        <dbReference type="Proteomes" id="UP000245539"/>
    </source>
</evidence>
<reference evidence="7 8" key="1">
    <citation type="submission" date="2018-05" db="EMBL/GenBank/DDBJ databases">
        <title>Leucothrix arctica sp. nov., isolated from Arctic seawater.</title>
        <authorList>
            <person name="Choi A."/>
            <person name="Baek K."/>
        </authorList>
    </citation>
    <scope>NUCLEOTIDE SEQUENCE [LARGE SCALE GENOMIC DNA]</scope>
    <source>
        <strain evidence="7 8">JCM 18388</strain>
    </source>
</reference>
<feature type="active site" description="Charge relay system" evidence="5">
    <location>
        <position position="228"/>
    </location>
</feature>
<dbReference type="GO" id="GO:0006508">
    <property type="term" value="P:proteolysis"/>
    <property type="evidence" value="ECO:0007669"/>
    <property type="project" value="UniProtKB-KW"/>
</dbReference>
<evidence type="ECO:0000313" key="7">
    <source>
        <dbReference type="EMBL" id="PWQ99761.1"/>
    </source>
</evidence>
<dbReference type="PANTHER" id="PTHR43806">
    <property type="entry name" value="PEPTIDASE S8"/>
    <property type="match status" value="1"/>
</dbReference>
<feature type="active site" description="Charge relay system" evidence="5">
    <location>
        <position position="259"/>
    </location>
</feature>
<protein>
    <submittedName>
        <fullName evidence="7">Peptidase S8 and S53 subtilisin kexin sedolisin</fullName>
    </submittedName>
</protein>
<dbReference type="Gene3D" id="3.40.50.200">
    <property type="entry name" value="Peptidase S8/S53 domain"/>
    <property type="match status" value="1"/>
</dbReference>
<dbReference type="InterPro" id="IPR022398">
    <property type="entry name" value="Peptidase_S8_His-AS"/>
</dbReference>
<dbReference type="GO" id="GO:0004252">
    <property type="term" value="F:serine-type endopeptidase activity"/>
    <property type="evidence" value="ECO:0007669"/>
    <property type="project" value="UniProtKB-UniRule"/>
</dbReference>
<keyword evidence="2 5" id="KW-0645">Protease</keyword>
<dbReference type="PANTHER" id="PTHR43806:SF11">
    <property type="entry name" value="CEREVISIN-RELATED"/>
    <property type="match status" value="1"/>
</dbReference>
<dbReference type="OrthoDB" id="5405281at2"/>
<feature type="active site" description="Charge relay system" evidence="5">
    <location>
        <position position="415"/>
    </location>
</feature>
<dbReference type="PROSITE" id="PS00137">
    <property type="entry name" value="SUBTILASE_HIS"/>
    <property type="match status" value="1"/>
</dbReference>
<evidence type="ECO:0000259" key="6">
    <source>
        <dbReference type="Pfam" id="PF00082"/>
    </source>
</evidence>
<comment type="similarity">
    <text evidence="1 5">Belongs to the peptidase S8 family.</text>
</comment>
<accession>A0A317CNI2</accession>
<feature type="domain" description="Peptidase S8/S53" evidence="6">
    <location>
        <begin position="219"/>
        <end position="459"/>
    </location>
</feature>
<evidence type="ECO:0000256" key="1">
    <source>
        <dbReference type="ARBA" id="ARBA00011073"/>
    </source>
</evidence>
<sequence length="476" mass="51225">MSCRRNTEQSGSLGKKRLSNRMITGALSLGICCFFSTSFAHNNGSIHRHQVFVPKPLNAKAGPLRLSKPQLRNNIRYYGYGLLPTYQIAPPMTVAPPPARVKQTPKPAPPKRSDFVKDELLLVYDFGMTRQQVEAVTKKYNLKRKGGMAIGALRKSVVVADTQGQNPLELQDIINKAQKQFSATTNNFFTLAANTVATPTLNYPLAQTGIGRAQTISRGRGVVIGLVDTPVDRNHPTLRGSNIEQHVIVDPKTVESKVHGTSIAGILVSKNPQIGVAPEAKLLSVSAFSSQPGHPKNLRGTSADIVAAIAYCIERNVDVLNLSFTGGRDKFVEQIVRAAVRRNITVVAAGGNKGRIGSSVYPAVIDGVVGVTAVDRHQRLFKFADRGRFIDIAAPGVGVLTTAPNGKYQISTGTSMAAAHISGVMALLKSYRRGYSPNQLSRTAYDLGRRGRDDAFGHGLVNASAALRELGAPLPY</sequence>
<dbReference type="CDD" id="cd05561">
    <property type="entry name" value="Peptidases_S8_4"/>
    <property type="match status" value="1"/>
</dbReference>
<keyword evidence="8" id="KW-1185">Reference proteome</keyword>
<dbReference type="PRINTS" id="PR00723">
    <property type="entry name" value="SUBTILISIN"/>
</dbReference>
<proteinExistence type="inferred from homology"/>
<gene>
    <name evidence="7" type="ORF">DKW60_04610</name>
</gene>
<dbReference type="AlphaFoldDB" id="A0A317CNI2"/>
<dbReference type="EMBL" id="QGKM01000008">
    <property type="protein sequence ID" value="PWQ99761.1"/>
    <property type="molecule type" value="Genomic_DNA"/>
</dbReference>
<name>A0A317CNI2_9GAMM</name>
<evidence type="ECO:0000256" key="5">
    <source>
        <dbReference type="PROSITE-ProRule" id="PRU01240"/>
    </source>
</evidence>
<organism evidence="7 8">
    <name type="scientific">Leucothrix pacifica</name>
    <dbReference type="NCBI Taxonomy" id="1247513"/>
    <lineage>
        <taxon>Bacteria</taxon>
        <taxon>Pseudomonadati</taxon>
        <taxon>Pseudomonadota</taxon>
        <taxon>Gammaproteobacteria</taxon>
        <taxon>Thiotrichales</taxon>
        <taxon>Thiotrichaceae</taxon>
        <taxon>Leucothrix</taxon>
    </lineage>
</organism>
<dbReference type="InterPro" id="IPR015500">
    <property type="entry name" value="Peptidase_S8_subtilisin-rel"/>
</dbReference>
<dbReference type="InterPro" id="IPR050131">
    <property type="entry name" value="Peptidase_S8_subtilisin-like"/>
</dbReference>
<dbReference type="SUPFAM" id="SSF52743">
    <property type="entry name" value="Subtilisin-like"/>
    <property type="match status" value="1"/>
</dbReference>
<comment type="caution">
    <text evidence="7">The sequence shown here is derived from an EMBL/GenBank/DDBJ whole genome shotgun (WGS) entry which is preliminary data.</text>
</comment>
<evidence type="ECO:0000256" key="2">
    <source>
        <dbReference type="ARBA" id="ARBA00022670"/>
    </source>
</evidence>
<evidence type="ECO:0000256" key="4">
    <source>
        <dbReference type="ARBA" id="ARBA00022825"/>
    </source>
</evidence>
<dbReference type="RefSeq" id="WP_109836495.1">
    <property type="nucleotide sequence ID" value="NZ_QGKM01000008.1"/>
</dbReference>